<dbReference type="InterPro" id="IPR006680">
    <property type="entry name" value="Amidohydro-rel"/>
</dbReference>
<accession>A0ABW1EYK5</accession>
<evidence type="ECO:0000259" key="1">
    <source>
        <dbReference type="Pfam" id="PF04909"/>
    </source>
</evidence>
<feature type="domain" description="Amidohydrolase-related" evidence="1">
    <location>
        <begin position="137"/>
        <end position="372"/>
    </location>
</feature>
<name>A0ABW1EYK5_9ACTN</name>
<proteinExistence type="predicted"/>
<dbReference type="Proteomes" id="UP001596067">
    <property type="component" value="Unassembled WGS sequence"/>
</dbReference>
<sequence>MPSLDVPALVDHHCHSVVAADLADDALAGLLTESDRPPAPGTSPFDSALGLAVRRWCPPALGLPVHAPAADYLARRRELGAAEATRRLLAAAALDTCLLDTGLTAAAGHPLLPLSEFAEASGARVREVVRLESVAEAVPADAGAWPAAVREALAAAATGAVAVKSVLAYRHGLAVPAERPARPEVVAAAGRRLQAGLGRLTDPVLLHHLLWTALEVCAELGLPLQLHTGFGDPDLTLHRADPSLLADFVRAAEPTGVPLVLLHGYPYHRQAAWLAQAFPQVHTDLGLTASYVGPRVASVLGEMLELAPFGKVLFSTDAYGLPELYLVGAAQFRHGLGTLLDRWLADGACSAPDAQRLARQVAAENARRLYRL</sequence>
<dbReference type="SUPFAM" id="SSF51556">
    <property type="entry name" value="Metallo-dependent hydrolases"/>
    <property type="match status" value="1"/>
</dbReference>
<dbReference type="PANTHER" id="PTHR43383:SF2">
    <property type="entry name" value="AMIDOHYDROLASE 2 FAMILY PROTEIN"/>
    <property type="match status" value="1"/>
</dbReference>
<gene>
    <name evidence="2" type="ORF">ACFP0N_17130</name>
</gene>
<reference evidence="3" key="1">
    <citation type="journal article" date="2019" name="Int. J. Syst. Evol. Microbiol.">
        <title>The Global Catalogue of Microorganisms (GCM) 10K type strain sequencing project: providing services to taxonomists for standard genome sequencing and annotation.</title>
        <authorList>
            <consortium name="The Broad Institute Genomics Platform"/>
            <consortium name="The Broad Institute Genome Sequencing Center for Infectious Disease"/>
            <person name="Wu L."/>
            <person name="Ma J."/>
        </authorList>
    </citation>
    <scope>NUCLEOTIDE SEQUENCE [LARGE SCALE GENOMIC DNA]</scope>
    <source>
        <strain evidence="3">CGMCC 4.1469</strain>
    </source>
</reference>
<dbReference type="PANTHER" id="PTHR43383">
    <property type="entry name" value="NODULIN 6"/>
    <property type="match status" value="1"/>
</dbReference>
<dbReference type="InterPro" id="IPR032466">
    <property type="entry name" value="Metal_Hydrolase"/>
</dbReference>
<protein>
    <submittedName>
        <fullName evidence="2">Amidohydrolase family protein</fullName>
    </submittedName>
</protein>
<comment type="caution">
    <text evidence="2">The sequence shown here is derived from an EMBL/GenBank/DDBJ whole genome shotgun (WGS) entry which is preliminary data.</text>
</comment>
<dbReference type="Pfam" id="PF04909">
    <property type="entry name" value="Amidohydro_2"/>
    <property type="match status" value="1"/>
</dbReference>
<dbReference type="RefSeq" id="WP_313766008.1">
    <property type="nucleotide sequence ID" value="NZ_BAAAVH010000012.1"/>
</dbReference>
<dbReference type="Gene3D" id="3.20.20.140">
    <property type="entry name" value="Metal-dependent hydrolases"/>
    <property type="match status" value="1"/>
</dbReference>
<organism evidence="2 3">
    <name type="scientific">Kitasatospora aburaviensis</name>
    <dbReference type="NCBI Taxonomy" id="67265"/>
    <lineage>
        <taxon>Bacteria</taxon>
        <taxon>Bacillati</taxon>
        <taxon>Actinomycetota</taxon>
        <taxon>Actinomycetes</taxon>
        <taxon>Kitasatosporales</taxon>
        <taxon>Streptomycetaceae</taxon>
        <taxon>Kitasatospora</taxon>
    </lineage>
</organism>
<evidence type="ECO:0000313" key="3">
    <source>
        <dbReference type="Proteomes" id="UP001596067"/>
    </source>
</evidence>
<evidence type="ECO:0000313" key="2">
    <source>
        <dbReference type="EMBL" id="MFC5886690.1"/>
    </source>
</evidence>
<keyword evidence="3" id="KW-1185">Reference proteome</keyword>
<dbReference type="EMBL" id="JBHSOD010000019">
    <property type="protein sequence ID" value="MFC5886690.1"/>
    <property type="molecule type" value="Genomic_DNA"/>
</dbReference>